<dbReference type="Pfam" id="PF03600">
    <property type="entry name" value="CitMHS"/>
    <property type="match status" value="1"/>
</dbReference>
<evidence type="ECO:0000259" key="8">
    <source>
        <dbReference type="Pfam" id="PF03600"/>
    </source>
</evidence>
<keyword evidence="5 7" id="KW-1133">Transmembrane helix</keyword>
<feature type="transmembrane region" description="Helical" evidence="7">
    <location>
        <begin position="276"/>
        <end position="296"/>
    </location>
</feature>
<reference evidence="10" key="1">
    <citation type="journal article" date="2019" name="Int. J. Syst. Evol. Microbiol.">
        <title>The Global Catalogue of Microorganisms (GCM) 10K type strain sequencing project: providing services to taxonomists for standard genome sequencing and annotation.</title>
        <authorList>
            <consortium name="The Broad Institute Genomics Platform"/>
            <consortium name="The Broad Institute Genome Sequencing Center for Infectious Disease"/>
            <person name="Wu L."/>
            <person name="Ma J."/>
        </authorList>
    </citation>
    <scope>NUCLEOTIDE SEQUENCE [LARGE SCALE GENOMIC DNA]</scope>
    <source>
        <strain evidence="10">CGMCC 1.10188</strain>
    </source>
</reference>
<name>A0ABQ1J4L3_9PROT</name>
<evidence type="ECO:0000256" key="2">
    <source>
        <dbReference type="ARBA" id="ARBA00022448"/>
    </source>
</evidence>
<dbReference type="RefSeq" id="WP_188581822.1">
    <property type="nucleotide sequence ID" value="NZ_BMDZ01000073.1"/>
</dbReference>
<feature type="transmembrane region" description="Helical" evidence="7">
    <location>
        <begin position="59"/>
        <end position="78"/>
    </location>
</feature>
<protein>
    <submittedName>
        <fullName evidence="9">Transporter</fullName>
    </submittedName>
</protein>
<feature type="transmembrane region" description="Helical" evidence="7">
    <location>
        <begin position="29"/>
        <end position="47"/>
    </location>
</feature>
<keyword evidence="3" id="KW-1003">Cell membrane</keyword>
<gene>
    <name evidence="9" type="ORF">GCM10011505_43230</name>
</gene>
<organism evidence="9 10">
    <name type="scientific">Tistrella bauzanensis</name>
    <dbReference type="NCBI Taxonomy" id="657419"/>
    <lineage>
        <taxon>Bacteria</taxon>
        <taxon>Pseudomonadati</taxon>
        <taxon>Pseudomonadota</taxon>
        <taxon>Alphaproteobacteria</taxon>
        <taxon>Geminicoccales</taxon>
        <taxon>Geminicoccaceae</taxon>
        <taxon>Tistrella</taxon>
    </lineage>
</organism>
<feature type="transmembrane region" description="Helical" evidence="7">
    <location>
        <begin position="221"/>
        <end position="241"/>
    </location>
</feature>
<evidence type="ECO:0000313" key="10">
    <source>
        <dbReference type="Proteomes" id="UP000603352"/>
    </source>
</evidence>
<dbReference type="InterPro" id="IPR004680">
    <property type="entry name" value="Cit_transptr-like_dom"/>
</dbReference>
<dbReference type="EMBL" id="BMDZ01000073">
    <property type="protein sequence ID" value="GGB57692.1"/>
    <property type="molecule type" value="Genomic_DNA"/>
</dbReference>
<feature type="transmembrane region" description="Helical" evidence="7">
    <location>
        <begin position="316"/>
        <end position="340"/>
    </location>
</feature>
<evidence type="ECO:0000256" key="4">
    <source>
        <dbReference type="ARBA" id="ARBA00022692"/>
    </source>
</evidence>
<keyword evidence="4 7" id="KW-0812">Transmembrane</keyword>
<accession>A0ABQ1J4L3</accession>
<feature type="transmembrane region" description="Helical" evidence="7">
    <location>
        <begin position="170"/>
        <end position="196"/>
    </location>
</feature>
<evidence type="ECO:0000256" key="3">
    <source>
        <dbReference type="ARBA" id="ARBA00022475"/>
    </source>
</evidence>
<evidence type="ECO:0000313" key="9">
    <source>
        <dbReference type="EMBL" id="GGB57692.1"/>
    </source>
</evidence>
<keyword evidence="6 7" id="KW-0472">Membrane</keyword>
<dbReference type="Proteomes" id="UP000603352">
    <property type="component" value="Unassembled WGS sequence"/>
</dbReference>
<dbReference type="PANTHER" id="PTHR43302:SF5">
    <property type="entry name" value="TRANSPORTER ARSB-RELATED"/>
    <property type="match status" value="1"/>
</dbReference>
<evidence type="ECO:0000256" key="1">
    <source>
        <dbReference type="ARBA" id="ARBA00004651"/>
    </source>
</evidence>
<feature type="domain" description="Citrate transporter-like" evidence="8">
    <location>
        <begin position="26"/>
        <end position="341"/>
    </location>
</feature>
<comment type="subcellular location">
    <subcellularLocation>
        <location evidence="1">Cell membrane</location>
        <topology evidence="1">Multi-pass membrane protein</topology>
    </subcellularLocation>
</comment>
<keyword evidence="10" id="KW-1185">Reference proteome</keyword>
<keyword evidence="2" id="KW-0813">Transport</keyword>
<dbReference type="PANTHER" id="PTHR43302">
    <property type="entry name" value="TRANSPORTER ARSB-RELATED"/>
    <property type="match status" value="1"/>
</dbReference>
<evidence type="ECO:0000256" key="6">
    <source>
        <dbReference type="ARBA" id="ARBA00023136"/>
    </source>
</evidence>
<feature type="transmembrane region" description="Helical" evidence="7">
    <location>
        <begin position="347"/>
        <end position="372"/>
    </location>
</feature>
<comment type="caution">
    <text evidence="9">The sequence shown here is derived from an EMBL/GenBank/DDBJ whole genome shotgun (WGS) entry which is preliminary data.</text>
</comment>
<evidence type="ECO:0000256" key="7">
    <source>
        <dbReference type="SAM" id="Phobius"/>
    </source>
</evidence>
<sequence length="416" mass="42462">MTWVVLAIFLAVYAGMAAGRWPGLAVDRTGIAIIGALLMVVSGAMTPGQALAAIDWPTLILLFALMILSAQFALSGFYDAAAGRLAAGRVGPVTLLALVVMAAGLLSAALSNDVVVFALAIPLARGVRGRGLDPRPFVLALAGGANAGSAVTLIGNPQNILIGQLGGLDFWGYALVAAVPALAGLVAVHLAIWAVWRRRWWLAAAETTPSSPAGTIRAGAILDRAALIKAVVALAALLVAFSTPLDHVEAAVAIAAALLVSRRIETRRLLAEVDWSLLLLFAGLFVVTAAFAQTGLPGVALDALAAQGIAPDRLVVMAPLTLAGSNTIGNVPLVMLLLAVVPDWPPLALTALAVLATLAGNLLVVGSLANIIAVERARQAGVVIGFAIHARAGIPMTLAGMIVAVLWFWGIGGLPL</sequence>
<proteinExistence type="predicted"/>
<feature type="transmembrane region" description="Helical" evidence="7">
    <location>
        <begin position="392"/>
        <end position="411"/>
    </location>
</feature>
<evidence type="ECO:0000256" key="5">
    <source>
        <dbReference type="ARBA" id="ARBA00022989"/>
    </source>
</evidence>